<comment type="catalytic activity">
    <reaction evidence="14">
        <text>cortisone + NAD(+) = 17alpha-hydroxypregn-4-en-3,11,20-trione-21-al + NADH + H(+)</text>
        <dbReference type="Rhea" id="RHEA:42016"/>
        <dbReference type="ChEBI" id="CHEBI:15378"/>
        <dbReference type="ChEBI" id="CHEBI:16962"/>
        <dbReference type="ChEBI" id="CHEBI:57540"/>
        <dbReference type="ChEBI" id="CHEBI:57945"/>
        <dbReference type="ChEBI" id="CHEBI:78596"/>
    </reaction>
    <physiologicalReaction direction="left-to-right" evidence="14">
        <dbReference type="Rhea" id="RHEA:42017"/>
    </physiologicalReaction>
</comment>
<evidence type="ECO:0000256" key="2">
    <source>
        <dbReference type="ARBA" id="ARBA00023002"/>
    </source>
</evidence>
<comment type="catalytic activity">
    <reaction evidence="8">
        <text>17beta-hydroxy-5alpha-androstan-3-one + NAD(+) = 5alpha-androstan-3,17-dione + NADH + H(+)</text>
        <dbReference type="Rhea" id="RHEA:41992"/>
        <dbReference type="ChEBI" id="CHEBI:15378"/>
        <dbReference type="ChEBI" id="CHEBI:15994"/>
        <dbReference type="ChEBI" id="CHEBI:16330"/>
        <dbReference type="ChEBI" id="CHEBI:57540"/>
        <dbReference type="ChEBI" id="CHEBI:57945"/>
    </reaction>
    <physiologicalReaction direction="left-to-right" evidence="8">
        <dbReference type="Rhea" id="RHEA:41993"/>
    </physiologicalReaction>
</comment>
<dbReference type="GO" id="GO:0008209">
    <property type="term" value="P:androgen metabolic process"/>
    <property type="evidence" value="ECO:0007669"/>
    <property type="project" value="TreeGrafter"/>
</dbReference>
<evidence type="ECO:0000256" key="3">
    <source>
        <dbReference type="ARBA" id="ARBA00024071"/>
    </source>
</evidence>
<dbReference type="FunFam" id="3.40.50.720:FF:000215">
    <property type="entry name" value="3-hydroxyacyl-CoA dehydrogenase type-2"/>
    <property type="match status" value="1"/>
</dbReference>
<comment type="caution">
    <text evidence="21">The sequence shown here is derived from an EMBL/GenBank/DDBJ whole genome shotgun (WGS) entry which is preliminary data.</text>
</comment>
<comment type="catalytic activity">
    <reaction evidence="6">
        <text>a (3S)-3-hydroxyacyl-CoA + NAD(+) = a 3-oxoacyl-CoA + NADH + H(+)</text>
        <dbReference type="Rhea" id="RHEA:22432"/>
        <dbReference type="ChEBI" id="CHEBI:15378"/>
        <dbReference type="ChEBI" id="CHEBI:57318"/>
        <dbReference type="ChEBI" id="CHEBI:57540"/>
        <dbReference type="ChEBI" id="CHEBI:57945"/>
        <dbReference type="ChEBI" id="CHEBI:90726"/>
        <dbReference type="EC" id="1.1.1.35"/>
    </reaction>
    <physiologicalReaction direction="left-to-right" evidence="6">
        <dbReference type="Rhea" id="RHEA:22433"/>
    </physiologicalReaction>
    <physiologicalReaction direction="right-to-left" evidence="6">
        <dbReference type="Rhea" id="RHEA:22434"/>
    </physiologicalReaction>
</comment>
<evidence type="ECO:0000256" key="5">
    <source>
        <dbReference type="ARBA" id="ARBA00049381"/>
    </source>
</evidence>
<dbReference type="InterPro" id="IPR036291">
    <property type="entry name" value="NAD(P)-bd_dom_sf"/>
</dbReference>
<dbReference type="PROSITE" id="PS00061">
    <property type="entry name" value="ADH_SHORT"/>
    <property type="match status" value="1"/>
</dbReference>
<dbReference type="OrthoDB" id="1274115at2759"/>
<comment type="similarity">
    <text evidence="1 20">Belongs to the short-chain dehydrogenases/reductases (SDR) family.</text>
</comment>
<comment type="catalytic activity">
    <reaction evidence="11">
        <text>3beta,7beta-dihydroxy-5beta-cholan-24-oate + NAD(+) = 3beta-hydroxy-7-oxo-5beta-cholan-24-oate + NADH + H(+)</text>
        <dbReference type="Rhea" id="RHEA:42024"/>
        <dbReference type="ChEBI" id="CHEBI:15378"/>
        <dbReference type="ChEBI" id="CHEBI:57540"/>
        <dbReference type="ChEBI" id="CHEBI:57945"/>
        <dbReference type="ChEBI" id="CHEBI:78602"/>
        <dbReference type="ChEBI" id="CHEBI:78603"/>
    </reaction>
    <physiologicalReaction direction="left-to-right" evidence="11">
        <dbReference type="Rhea" id="RHEA:42025"/>
    </physiologicalReaction>
</comment>
<comment type="catalytic activity">
    <reaction evidence="9">
        <text>cortisol + NAD(+) = 11beta,17alpha-dihydroxypregn-4-ene-3,20,21-trione + NADH + H(+)</text>
        <dbReference type="Rhea" id="RHEA:42012"/>
        <dbReference type="ChEBI" id="CHEBI:15378"/>
        <dbReference type="ChEBI" id="CHEBI:17650"/>
        <dbReference type="ChEBI" id="CHEBI:57540"/>
        <dbReference type="ChEBI" id="CHEBI:57945"/>
        <dbReference type="ChEBI" id="CHEBI:78595"/>
    </reaction>
    <physiologicalReaction direction="left-to-right" evidence="9">
        <dbReference type="Rhea" id="RHEA:42013"/>
    </physiologicalReaction>
</comment>
<evidence type="ECO:0000256" key="17">
    <source>
        <dbReference type="ARBA" id="ARBA00079624"/>
    </source>
</evidence>
<accession>A0A1D1VCH8</accession>
<dbReference type="Pfam" id="PF00106">
    <property type="entry name" value="adh_short"/>
    <property type="match status" value="1"/>
</dbReference>
<dbReference type="SUPFAM" id="SSF51735">
    <property type="entry name" value="NAD(P)-binding Rossmann-fold domains"/>
    <property type="match status" value="1"/>
</dbReference>
<dbReference type="EMBL" id="BDGG01000004">
    <property type="protein sequence ID" value="GAU97782.1"/>
    <property type="molecule type" value="Genomic_DNA"/>
</dbReference>
<dbReference type="InterPro" id="IPR002347">
    <property type="entry name" value="SDR_fam"/>
</dbReference>
<evidence type="ECO:0000256" key="18">
    <source>
        <dbReference type="ARBA" id="ARBA00082293"/>
    </source>
</evidence>
<dbReference type="PANTHER" id="PTHR43658">
    <property type="entry name" value="SHORT-CHAIN DEHYDROGENASE/REDUCTASE"/>
    <property type="match status" value="1"/>
</dbReference>
<evidence type="ECO:0000256" key="20">
    <source>
        <dbReference type="RuleBase" id="RU000363"/>
    </source>
</evidence>
<dbReference type="EC" id="1.1.1.62" evidence="4"/>
<evidence type="ECO:0000256" key="6">
    <source>
        <dbReference type="ARBA" id="ARBA00050141"/>
    </source>
</evidence>
<dbReference type="STRING" id="947166.A0A1D1VCH8"/>
<evidence type="ECO:0000313" key="22">
    <source>
        <dbReference type="Proteomes" id="UP000186922"/>
    </source>
</evidence>
<comment type="catalytic activity">
    <reaction evidence="10">
        <text>(3S)-3-hydroxybutanoyl-CoA + NAD(+) = acetoacetyl-CoA + NADH + H(+)</text>
        <dbReference type="Rhea" id="RHEA:30799"/>
        <dbReference type="ChEBI" id="CHEBI:15378"/>
        <dbReference type="ChEBI" id="CHEBI:57286"/>
        <dbReference type="ChEBI" id="CHEBI:57316"/>
        <dbReference type="ChEBI" id="CHEBI:57540"/>
        <dbReference type="ChEBI" id="CHEBI:57945"/>
    </reaction>
    <physiologicalReaction direction="left-to-right" evidence="10">
        <dbReference type="Rhea" id="RHEA:30800"/>
    </physiologicalReaction>
    <physiologicalReaction direction="right-to-left" evidence="10">
        <dbReference type="Rhea" id="RHEA:30801"/>
    </physiologicalReaction>
</comment>
<sequence>MSGGVKNLVTLVTGGASGLGKGCVERFLSIGGKVAIADLPNSKGAEIAKELGENALFLPVDVTKEADVMKALDEIKSKFGRLDACVNCAGVAVAFKTYNFNKDAAHKLEDFIKVLTVNAVGTFNVSRLAAGLIGKNEPNADGGRGVIVNTSSVAAFEGQVGQIAYSASKAAVAGMTLPMARDLASQGIRVVTIAPGLFDTPLLQALPEKVRTFLASTIPFPHRLGMPDEFAKIVEAVIDNPFMNGETVRIDGALRMQP</sequence>
<evidence type="ECO:0000256" key="13">
    <source>
        <dbReference type="ARBA" id="ARBA00052095"/>
    </source>
</evidence>
<gene>
    <name evidence="21" type="primary">RvY_09018-1</name>
    <name evidence="21" type="synonym">RvY_09018.1</name>
    <name evidence="21" type="ORF">RvY_09018</name>
</gene>
<keyword evidence="2" id="KW-0560">Oxidoreductase</keyword>
<comment type="catalytic activity">
    <reaction evidence="5">
        <text>17beta-estradiol + NAD(+) = estrone + NADH + H(+)</text>
        <dbReference type="Rhea" id="RHEA:24612"/>
        <dbReference type="ChEBI" id="CHEBI:15378"/>
        <dbReference type="ChEBI" id="CHEBI:16469"/>
        <dbReference type="ChEBI" id="CHEBI:17263"/>
        <dbReference type="ChEBI" id="CHEBI:57540"/>
        <dbReference type="ChEBI" id="CHEBI:57945"/>
        <dbReference type="EC" id="1.1.1.62"/>
    </reaction>
    <physiologicalReaction direction="left-to-right" evidence="5">
        <dbReference type="Rhea" id="RHEA:24613"/>
    </physiologicalReaction>
</comment>
<comment type="catalytic activity">
    <reaction evidence="12">
        <text>ursodeoxycholate + NAD(+) = 7-oxolithocholate + NADH + H(+)</text>
        <dbReference type="Rhea" id="RHEA:42028"/>
        <dbReference type="ChEBI" id="CHEBI:15378"/>
        <dbReference type="ChEBI" id="CHEBI:57540"/>
        <dbReference type="ChEBI" id="CHEBI:57945"/>
        <dbReference type="ChEBI" id="CHEBI:78604"/>
        <dbReference type="ChEBI" id="CHEBI:78605"/>
    </reaction>
    <physiologicalReaction direction="left-to-right" evidence="12">
        <dbReference type="Rhea" id="RHEA:42029"/>
    </physiologicalReaction>
</comment>
<evidence type="ECO:0000256" key="12">
    <source>
        <dbReference type="ARBA" id="ARBA00051831"/>
    </source>
</evidence>
<dbReference type="Proteomes" id="UP000186922">
    <property type="component" value="Unassembled WGS sequence"/>
</dbReference>
<evidence type="ECO:0000256" key="14">
    <source>
        <dbReference type="ARBA" id="ARBA00052417"/>
    </source>
</evidence>
<dbReference type="EC" id="1.1.1.53" evidence="3"/>
<dbReference type="GO" id="GO:0008210">
    <property type="term" value="P:estrogen metabolic process"/>
    <property type="evidence" value="ECO:0007669"/>
    <property type="project" value="TreeGrafter"/>
</dbReference>
<name>A0A1D1VCH8_RAMVA</name>
<evidence type="ECO:0000256" key="4">
    <source>
        <dbReference type="ARBA" id="ARBA00024072"/>
    </source>
</evidence>
<dbReference type="GO" id="GO:0006631">
    <property type="term" value="P:fatty acid metabolic process"/>
    <property type="evidence" value="ECO:0007669"/>
    <property type="project" value="TreeGrafter"/>
</dbReference>
<protein>
    <recommendedName>
        <fullName evidence="16">3-hydroxyacyl-CoA dehydrogenase type-2</fullName>
        <ecNumber evidence="3">1.1.1.53</ecNumber>
        <ecNumber evidence="4">1.1.1.62</ecNumber>
    </recommendedName>
    <alternativeName>
        <fullName evidence="18">3-hydroxyacyl-CoA dehydrogenase type II</fullName>
    </alternativeName>
    <alternativeName>
        <fullName evidence="19">Mitochondrial ribonuclease P protein 2</fullName>
    </alternativeName>
    <alternativeName>
        <fullName evidence="17">Type II HADH</fullName>
    </alternativeName>
</protein>
<dbReference type="PANTHER" id="PTHR43658:SF8">
    <property type="entry name" value="17-BETA-HYDROXYSTEROID DEHYDROGENASE 14-RELATED"/>
    <property type="match status" value="1"/>
</dbReference>
<proteinExistence type="inferred from homology"/>
<dbReference type="CDD" id="cd05371">
    <property type="entry name" value="HSD10-like_SDR_c"/>
    <property type="match status" value="1"/>
</dbReference>
<dbReference type="GO" id="GO:0047044">
    <property type="term" value="F:androstan-3-alpha,17-beta-diol dehydrogenase (NAD+) activity"/>
    <property type="evidence" value="ECO:0007669"/>
    <property type="project" value="UniProtKB-EC"/>
</dbReference>
<comment type="catalytic activity">
    <reaction evidence="13">
        <text>5alpha-pregnan-20beta-ol-3-one + NAD(+) = 5alpha-pregnane-3,20-dione + NADH + H(+)</text>
        <dbReference type="Rhea" id="RHEA:42008"/>
        <dbReference type="ChEBI" id="CHEBI:15378"/>
        <dbReference type="ChEBI" id="CHEBI:28952"/>
        <dbReference type="ChEBI" id="CHEBI:57540"/>
        <dbReference type="ChEBI" id="CHEBI:57945"/>
        <dbReference type="ChEBI" id="CHEBI:78594"/>
    </reaction>
    <physiologicalReaction direction="left-to-right" evidence="13">
        <dbReference type="Rhea" id="RHEA:42009"/>
    </physiologicalReaction>
</comment>
<dbReference type="AlphaFoldDB" id="A0A1D1VCH8"/>
<dbReference type="InterPro" id="IPR020904">
    <property type="entry name" value="Sc_DH/Rdtase_CS"/>
</dbReference>
<evidence type="ECO:0000256" key="1">
    <source>
        <dbReference type="ARBA" id="ARBA00006484"/>
    </source>
</evidence>
<evidence type="ECO:0000256" key="8">
    <source>
        <dbReference type="ARBA" id="ARBA00050435"/>
    </source>
</evidence>
<dbReference type="GO" id="GO:0004303">
    <property type="term" value="F:estradiol 17-beta-dehydrogenase [NAD(P)+] activity"/>
    <property type="evidence" value="ECO:0007669"/>
    <property type="project" value="UniProtKB-EC"/>
</dbReference>
<evidence type="ECO:0000256" key="19">
    <source>
        <dbReference type="ARBA" id="ARBA00082399"/>
    </source>
</evidence>
<dbReference type="PRINTS" id="PR00081">
    <property type="entry name" value="GDHRDH"/>
</dbReference>
<dbReference type="GO" id="GO:0005739">
    <property type="term" value="C:mitochondrion"/>
    <property type="evidence" value="ECO:0007669"/>
    <property type="project" value="TreeGrafter"/>
</dbReference>
<keyword evidence="22" id="KW-1185">Reference proteome</keyword>
<comment type="catalytic activity">
    <reaction evidence="15">
        <text>11-dehydrocorticosterone + NAD(+) = pregn-4-ene-3,11,20,21-tetraone + NADH + H(+)</text>
        <dbReference type="Rhea" id="RHEA:42020"/>
        <dbReference type="ChEBI" id="CHEBI:15378"/>
        <dbReference type="ChEBI" id="CHEBI:57540"/>
        <dbReference type="ChEBI" id="CHEBI:57945"/>
        <dbReference type="ChEBI" id="CHEBI:78600"/>
        <dbReference type="ChEBI" id="CHEBI:78601"/>
    </reaction>
    <physiologicalReaction direction="left-to-right" evidence="15">
        <dbReference type="Rhea" id="RHEA:42021"/>
    </physiologicalReaction>
</comment>
<dbReference type="Gene3D" id="3.40.50.720">
    <property type="entry name" value="NAD(P)-binding Rossmann-like Domain"/>
    <property type="match status" value="1"/>
</dbReference>
<evidence type="ECO:0000256" key="9">
    <source>
        <dbReference type="ARBA" id="ARBA00050927"/>
    </source>
</evidence>
<comment type="catalytic activity">
    <reaction evidence="7">
        <text>5alpha-androstane-3alpha,17beta-diol + NAD(+) = 17beta-hydroxy-5alpha-androstan-3-one + NADH + H(+)</text>
        <dbReference type="Rhea" id="RHEA:42004"/>
        <dbReference type="ChEBI" id="CHEBI:15378"/>
        <dbReference type="ChEBI" id="CHEBI:16330"/>
        <dbReference type="ChEBI" id="CHEBI:36713"/>
        <dbReference type="ChEBI" id="CHEBI:57540"/>
        <dbReference type="ChEBI" id="CHEBI:57945"/>
        <dbReference type="EC" id="1.1.1.53"/>
    </reaction>
    <physiologicalReaction direction="right-to-left" evidence="7">
        <dbReference type="Rhea" id="RHEA:42006"/>
    </physiologicalReaction>
</comment>
<dbReference type="PRINTS" id="PR00080">
    <property type="entry name" value="SDRFAMILY"/>
</dbReference>
<evidence type="ECO:0000256" key="15">
    <source>
        <dbReference type="ARBA" id="ARBA00052668"/>
    </source>
</evidence>
<organism evidence="21 22">
    <name type="scientific">Ramazzottius varieornatus</name>
    <name type="common">Water bear</name>
    <name type="synonym">Tardigrade</name>
    <dbReference type="NCBI Taxonomy" id="947166"/>
    <lineage>
        <taxon>Eukaryota</taxon>
        <taxon>Metazoa</taxon>
        <taxon>Ecdysozoa</taxon>
        <taxon>Tardigrada</taxon>
        <taxon>Eutardigrada</taxon>
        <taxon>Parachela</taxon>
        <taxon>Hypsibioidea</taxon>
        <taxon>Ramazzottiidae</taxon>
        <taxon>Ramazzottius</taxon>
    </lineage>
</organism>
<evidence type="ECO:0000256" key="10">
    <source>
        <dbReference type="ARBA" id="ARBA00051004"/>
    </source>
</evidence>
<evidence type="ECO:0000313" key="21">
    <source>
        <dbReference type="EMBL" id="GAU97782.1"/>
    </source>
</evidence>
<dbReference type="GO" id="GO:0003857">
    <property type="term" value="F:(3S)-3-hydroxyacyl-CoA dehydrogenase (NAD+) activity"/>
    <property type="evidence" value="ECO:0007669"/>
    <property type="project" value="UniProtKB-EC"/>
</dbReference>
<evidence type="ECO:0000256" key="16">
    <source>
        <dbReference type="ARBA" id="ARBA00072938"/>
    </source>
</evidence>
<evidence type="ECO:0000256" key="7">
    <source>
        <dbReference type="ARBA" id="ARBA00050365"/>
    </source>
</evidence>
<evidence type="ECO:0000256" key="11">
    <source>
        <dbReference type="ARBA" id="ARBA00051637"/>
    </source>
</evidence>
<reference evidence="21 22" key="1">
    <citation type="journal article" date="2016" name="Nat. Commun.">
        <title>Extremotolerant tardigrade genome and improved radiotolerance of human cultured cells by tardigrade-unique protein.</title>
        <authorList>
            <person name="Hashimoto T."/>
            <person name="Horikawa D.D."/>
            <person name="Saito Y."/>
            <person name="Kuwahara H."/>
            <person name="Kozuka-Hata H."/>
            <person name="Shin-I T."/>
            <person name="Minakuchi Y."/>
            <person name="Ohishi K."/>
            <person name="Motoyama A."/>
            <person name="Aizu T."/>
            <person name="Enomoto A."/>
            <person name="Kondo K."/>
            <person name="Tanaka S."/>
            <person name="Hara Y."/>
            <person name="Koshikawa S."/>
            <person name="Sagara H."/>
            <person name="Miura T."/>
            <person name="Yokobori S."/>
            <person name="Miyagawa K."/>
            <person name="Suzuki Y."/>
            <person name="Kubo T."/>
            <person name="Oyama M."/>
            <person name="Kohara Y."/>
            <person name="Fujiyama A."/>
            <person name="Arakawa K."/>
            <person name="Katayama T."/>
            <person name="Toyoda A."/>
            <person name="Kunieda T."/>
        </authorList>
    </citation>
    <scope>NUCLEOTIDE SEQUENCE [LARGE SCALE GENOMIC DNA]</scope>
    <source>
        <strain evidence="21 22">YOKOZUNA-1</strain>
    </source>
</reference>